<dbReference type="SUPFAM" id="SSF52833">
    <property type="entry name" value="Thioredoxin-like"/>
    <property type="match status" value="1"/>
</dbReference>
<dbReference type="EnsemblMetazoa" id="XM_038205652.1">
    <property type="protein sequence ID" value="XP_038061580.1"/>
    <property type="gene ID" value="LOC119732217"/>
</dbReference>
<protein>
    <recommendedName>
        <fullName evidence="10">Glutathione transferase</fullName>
    </recommendedName>
</protein>
<feature type="domain" description="GST N-terminal" evidence="6">
    <location>
        <begin position="1"/>
        <end position="82"/>
    </location>
</feature>
<evidence type="ECO:0000259" key="7">
    <source>
        <dbReference type="PROSITE" id="PS50405"/>
    </source>
</evidence>
<dbReference type="OrthoDB" id="422574at2759"/>
<evidence type="ECO:0000313" key="9">
    <source>
        <dbReference type="Proteomes" id="UP000887568"/>
    </source>
</evidence>
<dbReference type="InterPro" id="IPR036249">
    <property type="entry name" value="Thioredoxin-like_sf"/>
</dbReference>
<evidence type="ECO:0000256" key="3">
    <source>
        <dbReference type="ARBA" id="ARBA00022490"/>
    </source>
</evidence>
<dbReference type="SFLD" id="SFLDG00358">
    <property type="entry name" value="Main_(cytGST)"/>
    <property type="match status" value="1"/>
</dbReference>
<evidence type="ECO:0000256" key="5">
    <source>
        <dbReference type="ARBA" id="ARBA00047960"/>
    </source>
</evidence>
<dbReference type="RefSeq" id="XP_038061580.1">
    <property type="nucleotide sequence ID" value="XM_038205652.1"/>
</dbReference>
<evidence type="ECO:0000256" key="1">
    <source>
        <dbReference type="ARBA" id="ARBA00004496"/>
    </source>
</evidence>
<comment type="subcellular location">
    <subcellularLocation>
        <location evidence="1">Cytoplasm</location>
    </subcellularLocation>
</comment>
<dbReference type="GO" id="GO:0004364">
    <property type="term" value="F:glutathione transferase activity"/>
    <property type="evidence" value="ECO:0007669"/>
    <property type="project" value="UniProtKB-EC"/>
</dbReference>
<dbReference type="InterPro" id="IPR036282">
    <property type="entry name" value="Glutathione-S-Trfase_C_sf"/>
</dbReference>
<dbReference type="GO" id="GO:0006749">
    <property type="term" value="P:glutathione metabolic process"/>
    <property type="evidence" value="ECO:0007669"/>
    <property type="project" value="TreeGrafter"/>
</dbReference>
<dbReference type="AlphaFoldDB" id="A0A914ACD2"/>
<evidence type="ECO:0000256" key="2">
    <source>
        <dbReference type="ARBA" id="ARBA00009899"/>
    </source>
</evidence>
<dbReference type="Gene3D" id="1.20.1050.10">
    <property type="match status" value="1"/>
</dbReference>
<dbReference type="PROSITE" id="PS50404">
    <property type="entry name" value="GST_NTER"/>
    <property type="match status" value="1"/>
</dbReference>
<dbReference type="GeneID" id="119732217"/>
<dbReference type="InterPro" id="IPR040077">
    <property type="entry name" value="GST_C_Theta"/>
</dbReference>
<dbReference type="SFLD" id="SFLDG01153">
    <property type="entry name" value="Main.4:_Theta-like"/>
    <property type="match status" value="1"/>
</dbReference>
<dbReference type="GO" id="GO:0005737">
    <property type="term" value="C:cytoplasm"/>
    <property type="evidence" value="ECO:0007669"/>
    <property type="project" value="UniProtKB-SubCell"/>
</dbReference>
<dbReference type="InterPro" id="IPR051369">
    <property type="entry name" value="GST_Theta"/>
</dbReference>
<feature type="domain" description="GST C-terminal" evidence="7">
    <location>
        <begin position="88"/>
        <end position="223"/>
    </location>
</feature>
<reference evidence="8" key="1">
    <citation type="submission" date="2022-11" db="UniProtKB">
        <authorList>
            <consortium name="EnsemblMetazoa"/>
        </authorList>
    </citation>
    <scope>IDENTIFICATION</scope>
</reference>
<evidence type="ECO:0000259" key="6">
    <source>
        <dbReference type="PROSITE" id="PS50404"/>
    </source>
</evidence>
<evidence type="ECO:0008006" key="10">
    <source>
        <dbReference type="Google" id="ProtNLM"/>
    </source>
</evidence>
<keyword evidence="9" id="KW-1185">Reference proteome</keyword>
<dbReference type="PANTHER" id="PTHR43917">
    <property type="match status" value="1"/>
</dbReference>
<organism evidence="8 9">
    <name type="scientific">Patiria miniata</name>
    <name type="common">Bat star</name>
    <name type="synonym">Asterina miniata</name>
    <dbReference type="NCBI Taxonomy" id="46514"/>
    <lineage>
        <taxon>Eukaryota</taxon>
        <taxon>Metazoa</taxon>
        <taxon>Echinodermata</taxon>
        <taxon>Eleutherozoa</taxon>
        <taxon>Asterozoa</taxon>
        <taxon>Asteroidea</taxon>
        <taxon>Valvatacea</taxon>
        <taxon>Valvatida</taxon>
        <taxon>Asterinidae</taxon>
        <taxon>Patiria</taxon>
    </lineage>
</organism>
<name>A0A914ACD2_PATMI</name>
<dbReference type="SUPFAM" id="SSF47616">
    <property type="entry name" value="GST C-terminal domain-like"/>
    <property type="match status" value="1"/>
</dbReference>
<proteinExistence type="inferred from homology"/>
<comment type="catalytic activity">
    <reaction evidence="5">
        <text>RX + glutathione = an S-substituted glutathione + a halide anion + H(+)</text>
        <dbReference type="Rhea" id="RHEA:16437"/>
        <dbReference type="ChEBI" id="CHEBI:15378"/>
        <dbReference type="ChEBI" id="CHEBI:16042"/>
        <dbReference type="ChEBI" id="CHEBI:17792"/>
        <dbReference type="ChEBI" id="CHEBI:57925"/>
        <dbReference type="ChEBI" id="CHEBI:90779"/>
        <dbReference type="EC" id="2.5.1.18"/>
    </reaction>
</comment>
<dbReference type="Proteomes" id="UP000887568">
    <property type="component" value="Unplaced"/>
</dbReference>
<accession>A0A914ACD2</accession>
<dbReference type="PROSITE" id="PS50405">
    <property type="entry name" value="GST_CTER"/>
    <property type="match status" value="1"/>
</dbReference>
<dbReference type="Pfam" id="PF00043">
    <property type="entry name" value="GST_C"/>
    <property type="match status" value="1"/>
</dbReference>
<dbReference type="InterPro" id="IPR010987">
    <property type="entry name" value="Glutathione-S-Trfase_C-like"/>
</dbReference>
<dbReference type="PANTHER" id="PTHR43917:SF8">
    <property type="entry name" value="GH16740P-RELATED"/>
    <property type="match status" value="1"/>
</dbReference>
<evidence type="ECO:0000313" key="8">
    <source>
        <dbReference type="EnsemblMetazoa" id="XP_038061580.1"/>
    </source>
</evidence>
<dbReference type="InterPro" id="IPR004045">
    <property type="entry name" value="Glutathione_S-Trfase_N"/>
</dbReference>
<dbReference type="SFLD" id="SFLDS00019">
    <property type="entry name" value="Glutathione_Transferase_(cytos"/>
    <property type="match status" value="1"/>
</dbReference>
<keyword evidence="4" id="KW-0808">Transferase</keyword>
<dbReference type="OMA" id="SAYCEIM"/>
<dbReference type="InterPro" id="IPR004046">
    <property type="entry name" value="GST_C"/>
</dbReference>
<dbReference type="InterPro" id="IPR040079">
    <property type="entry name" value="Glutathione_S-Trfase"/>
</dbReference>
<dbReference type="Gene3D" id="3.40.30.10">
    <property type="entry name" value="Glutaredoxin"/>
    <property type="match status" value="1"/>
</dbReference>
<evidence type="ECO:0000256" key="4">
    <source>
        <dbReference type="ARBA" id="ARBA00022679"/>
    </source>
</evidence>
<sequence>MVLTVYGFGISQPSRSLFLFCKVAKIPHEAKVVDLMTGEHKKEPYLAINPMGAVPSMIDDGFQLSECMTILKYLAQKYKVADHWYPKDLKVQAKINQYLDWQHTGLRKAGCDVFIGMVFTPMSTGKPIDEAKLTKDLEAFDKSLGIIEKVFLEDKKFLASDEISIADICCLSEMVQVTAVQRTDLLASHPKLAAWKKRVEEKLNPDFAEVFKPLFDFTASLKK</sequence>
<dbReference type="CDD" id="cd03183">
    <property type="entry name" value="GST_C_Theta"/>
    <property type="match status" value="1"/>
</dbReference>
<keyword evidence="3" id="KW-0963">Cytoplasm</keyword>
<dbReference type="Pfam" id="PF13417">
    <property type="entry name" value="GST_N_3"/>
    <property type="match status" value="1"/>
</dbReference>
<comment type="similarity">
    <text evidence="2">Belongs to the GST superfamily. Theta family.</text>
</comment>
<dbReference type="FunFam" id="1.20.1050.10:FF:000039">
    <property type="entry name" value="Glutathione S-transferase theta-1"/>
    <property type="match status" value="1"/>
</dbReference>